<dbReference type="PROSITE" id="PS50851">
    <property type="entry name" value="CHEW"/>
    <property type="match status" value="1"/>
</dbReference>
<protein>
    <recommendedName>
        <fullName evidence="1">CheW-like domain-containing protein</fullName>
    </recommendedName>
</protein>
<dbReference type="PANTHER" id="PTHR22617:SF23">
    <property type="entry name" value="CHEMOTAXIS PROTEIN CHEW"/>
    <property type="match status" value="1"/>
</dbReference>
<dbReference type="SMART" id="SM00260">
    <property type="entry name" value="CheW"/>
    <property type="match status" value="1"/>
</dbReference>
<sequence length="155" mass="17959">MVESKKYILFKLQEQIFAVNVQQIISIERMQTITEVPRTSEFIKGVTKLRGETTPVIDLRERLLLNQLEETDNTRILVVHVNEMQIGMVVDAATEVIDIEEEMIEEPPKLVGKVRDTFLKGVAKVDKRLLLILQLEQIINFEETNELIEVLEEEI</sequence>
<evidence type="ECO:0000259" key="1">
    <source>
        <dbReference type="PROSITE" id="PS50851"/>
    </source>
</evidence>
<reference evidence="2 3" key="1">
    <citation type="submission" date="2023-02" db="EMBL/GenBank/DDBJ databases">
        <title>Oceanobacillus kimchii IFOP_LL358 isolated form Alexandrium catenella lab strain.</title>
        <authorList>
            <person name="Gajardo G."/>
            <person name="Ueki S."/>
            <person name="Maruyama F."/>
        </authorList>
    </citation>
    <scope>NUCLEOTIDE SEQUENCE [LARGE SCALE GENOMIC DNA]</scope>
    <source>
        <strain evidence="2 3">IFOP_LL358</strain>
    </source>
</reference>
<dbReference type="PANTHER" id="PTHR22617">
    <property type="entry name" value="CHEMOTAXIS SENSOR HISTIDINE KINASE-RELATED"/>
    <property type="match status" value="1"/>
</dbReference>
<dbReference type="Pfam" id="PF01584">
    <property type="entry name" value="CheW"/>
    <property type="match status" value="1"/>
</dbReference>
<dbReference type="InterPro" id="IPR002545">
    <property type="entry name" value="CheW-lke_dom"/>
</dbReference>
<dbReference type="EMBL" id="BSKO01000001">
    <property type="protein sequence ID" value="GLO67204.1"/>
    <property type="molecule type" value="Genomic_DNA"/>
</dbReference>
<dbReference type="InterPro" id="IPR039315">
    <property type="entry name" value="CheW"/>
</dbReference>
<dbReference type="Gene3D" id="2.40.50.180">
    <property type="entry name" value="CheA-289, Domain 4"/>
    <property type="match status" value="1"/>
</dbReference>
<gene>
    <name evidence="2" type="ORF">MACH08_29880</name>
</gene>
<evidence type="ECO:0000313" key="2">
    <source>
        <dbReference type="EMBL" id="GLO67204.1"/>
    </source>
</evidence>
<keyword evidence="3" id="KW-1185">Reference proteome</keyword>
<comment type="caution">
    <text evidence="2">The sequence shown here is derived from an EMBL/GenBank/DDBJ whole genome shotgun (WGS) entry which is preliminary data.</text>
</comment>
<accession>A0ABQ5TNQ6</accession>
<dbReference type="InterPro" id="IPR036061">
    <property type="entry name" value="CheW-like_dom_sf"/>
</dbReference>
<dbReference type="RefSeq" id="WP_017797729.1">
    <property type="nucleotide sequence ID" value="NZ_BSKO01000001.1"/>
</dbReference>
<feature type="domain" description="CheW-like" evidence="1">
    <location>
        <begin position="4"/>
        <end position="144"/>
    </location>
</feature>
<dbReference type="Proteomes" id="UP001275436">
    <property type="component" value="Unassembled WGS sequence"/>
</dbReference>
<proteinExistence type="predicted"/>
<dbReference type="Gene3D" id="2.30.30.40">
    <property type="entry name" value="SH3 Domains"/>
    <property type="match status" value="1"/>
</dbReference>
<dbReference type="SUPFAM" id="SSF50341">
    <property type="entry name" value="CheW-like"/>
    <property type="match status" value="1"/>
</dbReference>
<organism evidence="2 3">
    <name type="scientific">Oceanobacillus kimchii</name>
    <dbReference type="NCBI Taxonomy" id="746691"/>
    <lineage>
        <taxon>Bacteria</taxon>
        <taxon>Bacillati</taxon>
        <taxon>Bacillota</taxon>
        <taxon>Bacilli</taxon>
        <taxon>Bacillales</taxon>
        <taxon>Bacillaceae</taxon>
        <taxon>Oceanobacillus</taxon>
    </lineage>
</organism>
<evidence type="ECO:0000313" key="3">
    <source>
        <dbReference type="Proteomes" id="UP001275436"/>
    </source>
</evidence>
<name>A0ABQ5TNQ6_9BACI</name>